<dbReference type="EMBL" id="GBRH01185830">
    <property type="protein sequence ID" value="JAE12066.1"/>
    <property type="molecule type" value="Transcribed_RNA"/>
</dbReference>
<accession>A0A0A9FP44</accession>
<evidence type="ECO:0000313" key="2">
    <source>
        <dbReference type="EMBL" id="JAE12066.1"/>
    </source>
</evidence>
<feature type="compositionally biased region" description="Polar residues" evidence="1">
    <location>
        <begin position="9"/>
        <end position="26"/>
    </location>
</feature>
<proteinExistence type="predicted"/>
<sequence length="26" mass="2896">MQIAYFISVDNQSTHAPDNSLKNSTN</sequence>
<protein>
    <submittedName>
        <fullName evidence="2">Uncharacterized protein</fullName>
    </submittedName>
</protein>
<reference evidence="2" key="1">
    <citation type="submission" date="2014-09" db="EMBL/GenBank/DDBJ databases">
        <authorList>
            <person name="Magalhaes I.L.F."/>
            <person name="Oliveira U."/>
            <person name="Santos F.R."/>
            <person name="Vidigal T.H.D.A."/>
            <person name="Brescovit A.D."/>
            <person name="Santos A.J."/>
        </authorList>
    </citation>
    <scope>NUCLEOTIDE SEQUENCE</scope>
    <source>
        <tissue evidence="2">Shoot tissue taken approximately 20 cm above the soil surface</tissue>
    </source>
</reference>
<organism evidence="2">
    <name type="scientific">Arundo donax</name>
    <name type="common">Giant reed</name>
    <name type="synonym">Donax arundinaceus</name>
    <dbReference type="NCBI Taxonomy" id="35708"/>
    <lineage>
        <taxon>Eukaryota</taxon>
        <taxon>Viridiplantae</taxon>
        <taxon>Streptophyta</taxon>
        <taxon>Embryophyta</taxon>
        <taxon>Tracheophyta</taxon>
        <taxon>Spermatophyta</taxon>
        <taxon>Magnoliopsida</taxon>
        <taxon>Liliopsida</taxon>
        <taxon>Poales</taxon>
        <taxon>Poaceae</taxon>
        <taxon>PACMAD clade</taxon>
        <taxon>Arundinoideae</taxon>
        <taxon>Arundineae</taxon>
        <taxon>Arundo</taxon>
    </lineage>
</organism>
<reference evidence="2" key="2">
    <citation type="journal article" date="2015" name="Data Brief">
        <title>Shoot transcriptome of the giant reed, Arundo donax.</title>
        <authorList>
            <person name="Barrero R.A."/>
            <person name="Guerrero F.D."/>
            <person name="Moolhuijzen P."/>
            <person name="Goolsby J.A."/>
            <person name="Tidwell J."/>
            <person name="Bellgard S.E."/>
            <person name="Bellgard M.I."/>
        </authorList>
    </citation>
    <scope>NUCLEOTIDE SEQUENCE</scope>
    <source>
        <tissue evidence="2">Shoot tissue taken approximately 20 cm above the soil surface</tissue>
    </source>
</reference>
<name>A0A0A9FP44_ARUDO</name>
<dbReference type="AlphaFoldDB" id="A0A0A9FP44"/>
<evidence type="ECO:0000256" key="1">
    <source>
        <dbReference type="SAM" id="MobiDB-lite"/>
    </source>
</evidence>
<feature type="region of interest" description="Disordered" evidence="1">
    <location>
        <begin position="7"/>
        <end position="26"/>
    </location>
</feature>